<reference evidence="3" key="1">
    <citation type="journal article" date="2019" name="Int. J. Syst. Evol. Microbiol.">
        <title>The Global Catalogue of Microorganisms (GCM) 10K type strain sequencing project: providing services to taxonomists for standard genome sequencing and annotation.</title>
        <authorList>
            <consortium name="The Broad Institute Genomics Platform"/>
            <consortium name="The Broad Institute Genome Sequencing Center for Infectious Disease"/>
            <person name="Wu L."/>
            <person name="Ma J."/>
        </authorList>
    </citation>
    <scope>NUCLEOTIDE SEQUENCE [LARGE SCALE GENOMIC DNA]</scope>
    <source>
        <strain evidence="3">CCUG 61707</strain>
    </source>
</reference>
<dbReference type="PROSITE" id="PS50801">
    <property type="entry name" value="STAS"/>
    <property type="match status" value="1"/>
</dbReference>
<evidence type="ECO:0000313" key="2">
    <source>
        <dbReference type="EMBL" id="MFD0965944.1"/>
    </source>
</evidence>
<organism evidence="2 3">
    <name type="scientific">Seminibacterium arietis</name>
    <dbReference type="NCBI Taxonomy" id="1173502"/>
    <lineage>
        <taxon>Bacteria</taxon>
        <taxon>Pseudomonadati</taxon>
        <taxon>Pseudomonadota</taxon>
        <taxon>Gammaproteobacteria</taxon>
        <taxon>Pasteurellales</taxon>
        <taxon>Pasteurellaceae</taxon>
        <taxon>Seminibacterium</taxon>
    </lineage>
</organism>
<dbReference type="EMBL" id="JBHTJN010000008">
    <property type="protein sequence ID" value="MFD0965944.1"/>
    <property type="molecule type" value="Genomic_DNA"/>
</dbReference>
<dbReference type="PANTHER" id="PTHR35849">
    <property type="entry name" value="BLR2341 PROTEIN"/>
    <property type="match status" value="1"/>
</dbReference>
<dbReference type="InterPro" id="IPR052746">
    <property type="entry name" value="MlaB_ABC_Transporter"/>
</dbReference>
<dbReference type="RefSeq" id="WP_380819461.1">
    <property type="nucleotide sequence ID" value="NZ_JBHTJN010000008.1"/>
</dbReference>
<sequence length="118" mass="13690">MYQEQKLAWDLEQNDDKIIIRLKGQLSVARLLLLWQQRSELLSVQNIANRQISWDLAALERIDSVGFALLCDFIHYCQNQHIYGQKIINAPSQLLTLADLFGLSCWLSPFLQHNGTDY</sequence>
<protein>
    <submittedName>
        <fullName evidence="2">Lipid asymmetry maintenance protein MlaB</fullName>
    </submittedName>
</protein>
<evidence type="ECO:0000313" key="3">
    <source>
        <dbReference type="Proteomes" id="UP001596996"/>
    </source>
</evidence>
<feature type="domain" description="STAS" evidence="1">
    <location>
        <begin position="7"/>
        <end position="70"/>
    </location>
</feature>
<gene>
    <name evidence="2" type="ORF">ACFQ02_03640</name>
</gene>
<dbReference type="InterPro" id="IPR036513">
    <property type="entry name" value="STAS_dom_sf"/>
</dbReference>
<name>A0ABW3I935_9PAST</name>
<dbReference type="InterPro" id="IPR002645">
    <property type="entry name" value="STAS_dom"/>
</dbReference>
<dbReference type="Gene3D" id="3.30.750.24">
    <property type="entry name" value="STAS domain"/>
    <property type="match status" value="1"/>
</dbReference>
<dbReference type="PANTHER" id="PTHR35849:SF1">
    <property type="entry name" value="INTERMEMBRANE PHOSPHOLIPID TRANSPORT SYSTEM BINDING PROTEIN MLAB"/>
    <property type="match status" value="1"/>
</dbReference>
<evidence type="ECO:0000259" key="1">
    <source>
        <dbReference type="PROSITE" id="PS50801"/>
    </source>
</evidence>
<dbReference type="Proteomes" id="UP001596996">
    <property type="component" value="Unassembled WGS sequence"/>
</dbReference>
<dbReference type="SUPFAM" id="SSF52091">
    <property type="entry name" value="SpoIIaa-like"/>
    <property type="match status" value="1"/>
</dbReference>
<keyword evidence="3" id="KW-1185">Reference proteome</keyword>
<proteinExistence type="predicted"/>
<accession>A0ABW3I935</accession>
<dbReference type="Pfam" id="PF01740">
    <property type="entry name" value="STAS"/>
    <property type="match status" value="1"/>
</dbReference>
<comment type="caution">
    <text evidence="2">The sequence shown here is derived from an EMBL/GenBank/DDBJ whole genome shotgun (WGS) entry which is preliminary data.</text>
</comment>